<feature type="domain" description="UspA" evidence="2">
    <location>
        <begin position="35"/>
        <end position="187"/>
    </location>
</feature>
<gene>
    <name evidence="3" type="ORF">MN210_18315</name>
</gene>
<sequence length="320" mass="35190">MTRFATDSALDLAVDTAITPEPNTSSTPAPHKPAILACIDGSSVTESVCDYAAWYARELKLPISLLHVIDVPKSYRHDLSGSIGMDSRNTLLQQLTLLDEQSARVANQHGEALLQDAKAHILINLPQANVYRYLRRSKLLAAIQHFIDDSKMIILGRRGRDHQGDHMTIGSQIESVVRAVDCPILICSDGFITPDSYMIAFDGSETAKKAVQKVCDNKIAKNLTGHIVMVDNKNSVHESALYKAQKQLSDAGFEVTAHLISSEKYGEGDVVSALTAFRNQHNISMFVIGAYGHAKWRRFFVGSTTTKLLTKTTAPVMLLR</sequence>
<dbReference type="SUPFAM" id="SSF52402">
    <property type="entry name" value="Adenine nucleotide alpha hydrolases-like"/>
    <property type="match status" value="2"/>
</dbReference>
<dbReference type="EMBL" id="CP093310">
    <property type="protein sequence ID" value="WXX24778.1"/>
    <property type="molecule type" value="Genomic_DNA"/>
</dbReference>
<evidence type="ECO:0000313" key="4">
    <source>
        <dbReference type="Proteomes" id="UP000829560"/>
    </source>
</evidence>
<dbReference type="PANTHER" id="PTHR46268">
    <property type="entry name" value="STRESS RESPONSE PROTEIN NHAX"/>
    <property type="match status" value="1"/>
</dbReference>
<dbReference type="InterPro" id="IPR006015">
    <property type="entry name" value="Universal_stress_UspA"/>
</dbReference>
<dbReference type="Gene3D" id="3.40.50.12370">
    <property type="match status" value="1"/>
</dbReference>
<dbReference type="PRINTS" id="PR01438">
    <property type="entry name" value="UNVRSLSTRESS"/>
</dbReference>
<keyword evidence="4" id="KW-1185">Reference proteome</keyword>
<accession>A0AAU6PWY5</accession>
<comment type="similarity">
    <text evidence="1">Belongs to the universal stress protein A family.</text>
</comment>
<evidence type="ECO:0000313" key="3">
    <source>
        <dbReference type="EMBL" id="WXX24778.1"/>
    </source>
</evidence>
<name>A0AAU6PWY5_9GAMM</name>
<feature type="domain" description="UspA" evidence="2">
    <location>
        <begin position="198"/>
        <end position="320"/>
    </location>
</feature>
<evidence type="ECO:0000259" key="2">
    <source>
        <dbReference type="Pfam" id="PF00582"/>
    </source>
</evidence>
<dbReference type="Pfam" id="PF00582">
    <property type="entry name" value="Usp"/>
    <property type="match status" value="2"/>
</dbReference>
<dbReference type="KEGG" id="prae:MN210_18315"/>
<dbReference type="PANTHER" id="PTHR46268:SF6">
    <property type="entry name" value="UNIVERSAL STRESS PROTEIN UP12"/>
    <property type="match status" value="1"/>
</dbReference>
<proteinExistence type="inferred from homology"/>
<organism evidence="3 4">
    <name type="scientific">Psychrobacter raelei</name>
    <dbReference type="NCBI Taxonomy" id="2565531"/>
    <lineage>
        <taxon>Bacteria</taxon>
        <taxon>Pseudomonadati</taxon>
        <taxon>Pseudomonadota</taxon>
        <taxon>Gammaproteobacteria</taxon>
        <taxon>Moraxellales</taxon>
        <taxon>Moraxellaceae</taxon>
        <taxon>Psychrobacter</taxon>
    </lineage>
</organism>
<protein>
    <submittedName>
        <fullName evidence="3">Universal stress protein</fullName>
    </submittedName>
</protein>
<dbReference type="RefSeq" id="WP_338412762.1">
    <property type="nucleotide sequence ID" value="NZ_CP093310.2"/>
</dbReference>
<dbReference type="Proteomes" id="UP000829560">
    <property type="component" value="Chromosome"/>
</dbReference>
<dbReference type="CDD" id="cd00293">
    <property type="entry name" value="USP-like"/>
    <property type="match status" value="2"/>
</dbReference>
<evidence type="ECO:0000256" key="1">
    <source>
        <dbReference type="ARBA" id="ARBA00008791"/>
    </source>
</evidence>
<dbReference type="AlphaFoldDB" id="A0AAU6PWY5"/>
<dbReference type="InterPro" id="IPR006016">
    <property type="entry name" value="UspA"/>
</dbReference>
<reference evidence="3" key="1">
    <citation type="submission" date="2024-03" db="EMBL/GenBank/DDBJ databases">
        <title>Psychrobacter raelis sp. nov. isolated from a dog with peritonitis.</title>
        <authorList>
            <person name="Schiavone A."/>
            <person name="Manzulli V."/>
            <person name="Camarda A."/>
            <person name="Cafiero M.A."/>
            <person name="Vasco I."/>
            <person name="Marino L."/>
            <person name="Pennuzzi G."/>
            <person name="Serrecchia L."/>
            <person name="Galante D."/>
            <person name="Pugliese N."/>
        </authorList>
    </citation>
    <scope>NUCLEOTIDE SEQUENCE</scope>
    <source>
        <strain evidence="3">PraFG1</strain>
    </source>
</reference>